<proteinExistence type="predicted"/>
<evidence type="ECO:0000256" key="1">
    <source>
        <dbReference type="ARBA" id="ARBA00022801"/>
    </source>
</evidence>
<dbReference type="GO" id="GO:0004190">
    <property type="term" value="F:aspartic-type endopeptidase activity"/>
    <property type="evidence" value="ECO:0007669"/>
    <property type="project" value="InterPro"/>
</dbReference>
<dbReference type="InterPro" id="IPR021109">
    <property type="entry name" value="Peptidase_aspartic_dom_sf"/>
</dbReference>
<dbReference type="Pfam" id="PF13650">
    <property type="entry name" value="Asp_protease_2"/>
    <property type="match status" value="1"/>
</dbReference>
<dbReference type="RefSeq" id="WP_342028922.1">
    <property type="nucleotide sequence ID" value="NZ_FORF01000006.1"/>
</dbReference>
<dbReference type="STRING" id="1121003.SAMN03080618_01293"/>
<protein>
    <submittedName>
        <fullName evidence="4">Aspartyl protease family protein</fullName>
    </submittedName>
</protein>
<dbReference type="Proteomes" id="UP000242763">
    <property type="component" value="Unassembled WGS sequence"/>
</dbReference>
<dbReference type="GO" id="GO:0006508">
    <property type="term" value="P:proteolysis"/>
    <property type="evidence" value="ECO:0007669"/>
    <property type="project" value="UniProtKB-KW"/>
</dbReference>
<dbReference type="CDD" id="cd05483">
    <property type="entry name" value="retropepsin_like_bacteria"/>
    <property type="match status" value="1"/>
</dbReference>
<name>A0A1I3KXF8_9HYPH</name>
<keyword evidence="4" id="KW-0645">Protease</keyword>
<gene>
    <name evidence="4" type="ORF">SAMN03080618_01293</name>
</gene>
<organism evidence="4 5">
    <name type="scientific">Aquamicrobium aerolatum DSM 21857</name>
    <dbReference type="NCBI Taxonomy" id="1121003"/>
    <lineage>
        <taxon>Bacteria</taxon>
        <taxon>Pseudomonadati</taxon>
        <taxon>Pseudomonadota</taxon>
        <taxon>Alphaproteobacteria</taxon>
        <taxon>Hyphomicrobiales</taxon>
        <taxon>Phyllobacteriaceae</taxon>
        <taxon>Aerobium</taxon>
    </lineage>
</organism>
<accession>A0A1I3KXF8</accession>
<dbReference type="SUPFAM" id="SSF50630">
    <property type="entry name" value="Acid proteases"/>
    <property type="match status" value="1"/>
</dbReference>
<dbReference type="InterPro" id="IPR034122">
    <property type="entry name" value="Retropepsin-like_bacterial"/>
</dbReference>
<dbReference type="AlphaFoldDB" id="A0A1I3KXF8"/>
<dbReference type="Gene3D" id="2.40.70.10">
    <property type="entry name" value="Acid Proteases"/>
    <property type="match status" value="1"/>
</dbReference>
<feature type="domain" description="Peptidase A2" evidence="3">
    <location>
        <begin position="138"/>
        <end position="218"/>
    </location>
</feature>
<evidence type="ECO:0000256" key="2">
    <source>
        <dbReference type="SAM" id="Phobius"/>
    </source>
</evidence>
<dbReference type="PROSITE" id="PS50175">
    <property type="entry name" value="ASP_PROT_RETROV"/>
    <property type="match status" value="1"/>
</dbReference>
<evidence type="ECO:0000313" key="5">
    <source>
        <dbReference type="Proteomes" id="UP000242763"/>
    </source>
</evidence>
<dbReference type="InterPro" id="IPR001969">
    <property type="entry name" value="Aspartic_peptidase_AS"/>
</dbReference>
<sequence>MRRDMLLWLVLGAIAIGSALLLFSEDSGRVLGIEDEIFAHTLYLGTLGVVIAAGILGSGLRFGQAVRSAALWLAIVLILVAGYQYRYEIQDVASRVSAGLVPGSPLSRTDADGRISVLLERLGNGHFEVRAVINDASVPVMIDTGATSTVLTYDDARRAGLNPQNLAYNIPVMTANGRTHAARATADEIRVGDIVRKRVPVLVADTGRLERSLLGMNFIGTLSGFDMRGERLILRD</sequence>
<keyword evidence="2" id="KW-1133">Transmembrane helix</keyword>
<evidence type="ECO:0000259" key="3">
    <source>
        <dbReference type="PROSITE" id="PS50175"/>
    </source>
</evidence>
<reference evidence="5" key="1">
    <citation type="submission" date="2016-10" db="EMBL/GenBank/DDBJ databases">
        <authorList>
            <person name="Varghese N."/>
            <person name="Submissions S."/>
        </authorList>
    </citation>
    <scope>NUCLEOTIDE SEQUENCE [LARGE SCALE GENOMIC DNA]</scope>
    <source>
        <strain evidence="5">DSM 21857</strain>
    </source>
</reference>
<keyword evidence="5" id="KW-1185">Reference proteome</keyword>
<feature type="transmembrane region" description="Helical" evidence="2">
    <location>
        <begin position="42"/>
        <end position="62"/>
    </location>
</feature>
<evidence type="ECO:0000313" key="4">
    <source>
        <dbReference type="EMBL" id="SFI77147.1"/>
    </source>
</evidence>
<keyword evidence="2" id="KW-0472">Membrane</keyword>
<dbReference type="EMBL" id="FORF01000006">
    <property type="protein sequence ID" value="SFI77147.1"/>
    <property type="molecule type" value="Genomic_DNA"/>
</dbReference>
<dbReference type="NCBIfam" id="TIGR02281">
    <property type="entry name" value="clan_AA_DTGA"/>
    <property type="match status" value="1"/>
</dbReference>
<keyword evidence="1" id="KW-0378">Hydrolase</keyword>
<dbReference type="InterPro" id="IPR001995">
    <property type="entry name" value="Peptidase_A2_cat"/>
</dbReference>
<dbReference type="PROSITE" id="PS00141">
    <property type="entry name" value="ASP_PROTEASE"/>
    <property type="match status" value="1"/>
</dbReference>
<dbReference type="InterPro" id="IPR011969">
    <property type="entry name" value="Clan_AA_Asp_peptidase_C"/>
</dbReference>
<feature type="transmembrane region" description="Helical" evidence="2">
    <location>
        <begin position="69"/>
        <end position="87"/>
    </location>
</feature>
<keyword evidence="2" id="KW-0812">Transmembrane</keyword>